<dbReference type="Pfam" id="PF05050">
    <property type="entry name" value="Methyltransf_21"/>
    <property type="match status" value="1"/>
</dbReference>
<sequence>MDESELIYDVIKDKFDNSCMIDVGAFSGHTCRKFVLLKWNVIAFEPNPERYKYIEDYLKKNPDKNKYLTLENKCVNDKEEDNLTFYLSDVSKGISSLTNFHNSHKEATFTVSSVRLDNYMKSKNINHVNFLKIDTEGHDYFVLQSYPWDLDKPDVIECEFEDLKSEVKLNYVWTDMAEYLSKLGYKIIVSEWYPIVRYGTTHKWRGLKNYPCELDDKNAWGNFICFQDQALLEDFKEKNKKDFLN</sequence>
<dbReference type="PANTHER" id="PTHR34203">
    <property type="entry name" value="METHYLTRANSFERASE, FKBM FAMILY PROTEIN"/>
    <property type="match status" value="1"/>
</dbReference>
<dbReference type="Gene3D" id="3.40.50.150">
    <property type="entry name" value="Vaccinia Virus protein VP39"/>
    <property type="match status" value="1"/>
</dbReference>
<name>A0A5B8IFD5_9VIRU</name>
<keyword evidence="2" id="KW-0808">Transferase</keyword>
<protein>
    <submittedName>
        <fullName evidence="2">Methyltransferase FkbM domain protein</fullName>
    </submittedName>
</protein>
<dbReference type="SUPFAM" id="SSF53335">
    <property type="entry name" value="S-adenosyl-L-methionine-dependent methyltransferases"/>
    <property type="match status" value="1"/>
</dbReference>
<dbReference type="PANTHER" id="PTHR34203:SF15">
    <property type="entry name" value="SLL1173 PROTEIN"/>
    <property type="match status" value="1"/>
</dbReference>
<dbReference type="EMBL" id="MK250087">
    <property type="protein sequence ID" value="QDY52118.1"/>
    <property type="molecule type" value="Genomic_DNA"/>
</dbReference>
<dbReference type="InterPro" id="IPR029063">
    <property type="entry name" value="SAM-dependent_MTases_sf"/>
</dbReference>
<evidence type="ECO:0000259" key="1">
    <source>
        <dbReference type="Pfam" id="PF05050"/>
    </source>
</evidence>
<dbReference type="NCBIfam" id="TIGR01444">
    <property type="entry name" value="fkbM_fam"/>
    <property type="match status" value="1"/>
</dbReference>
<dbReference type="InterPro" id="IPR006342">
    <property type="entry name" value="FkbM_mtfrase"/>
</dbReference>
<accession>A0A5B8IFD5</accession>
<gene>
    <name evidence="2" type="ORF">3_97</name>
</gene>
<reference evidence="2" key="1">
    <citation type="submission" date="2018-11" db="EMBL/GenBank/DDBJ databases">
        <title>A distinct lineage of giant viruses engineers rhodopsin photosystems in predatory marine eukaryotes.</title>
        <authorList>
            <person name="Needham D.M."/>
            <person name="Yoshizawa S."/>
            <person name="Hosaka T."/>
            <person name="Poirier C."/>
            <person name="Choi C.-J."/>
            <person name="Hehenberger E."/>
            <person name="Irwin N.A.T."/>
            <person name="Wilken S."/>
            <person name="Yung C.-M."/>
            <person name="Bachy C."/>
            <person name="Kurihara R."/>
            <person name="Nakajima Y."/>
            <person name="Kojima K."/>
            <person name="Kimura-Someya T."/>
            <person name="Leonard G."/>
            <person name="Malmstrom R.R."/>
            <person name="Mende D."/>
            <person name="Olson D.K."/>
            <person name="Sudo Y."/>
            <person name="Sudek S."/>
            <person name="Richards T.A."/>
            <person name="DeLong E.F."/>
            <person name="Keeling P.J."/>
            <person name="Santoro A.E."/>
            <person name="Shirouzu M."/>
            <person name="Iwasaki W."/>
            <person name="Worden A.Z."/>
        </authorList>
    </citation>
    <scope>NUCLEOTIDE SEQUENCE</scope>
</reference>
<feature type="domain" description="Methyltransferase FkbM" evidence="1">
    <location>
        <begin position="22"/>
        <end position="187"/>
    </location>
</feature>
<dbReference type="InterPro" id="IPR052514">
    <property type="entry name" value="SAM-dependent_MTase"/>
</dbReference>
<dbReference type="GO" id="GO:0032259">
    <property type="term" value="P:methylation"/>
    <property type="evidence" value="ECO:0007669"/>
    <property type="project" value="UniProtKB-KW"/>
</dbReference>
<evidence type="ECO:0000313" key="2">
    <source>
        <dbReference type="EMBL" id="QDY52118.1"/>
    </source>
</evidence>
<proteinExistence type="predicted"/>
<dbReference type="GO" id="GO:0008168">
    <property type="term" value="F:methyltransferase activity"/>
    <property type="evidence" value="ECO:0007669"/>
    <property type="project" value="UniProtKB-KW"/>
</dbReference>
<organism evidence="2">
    <name type="scientific">Mimiviridae sp. ChoanoV1</name>
    <dbReference type="NCBI Taxonomy" id="2596887"/>
    <lineage>
        <taxon>Viruses</taxon>
        <taxon>Varidnaviria</taxon>
        <taxon>Bamfordvirae</taxon>
        <taxon>Nucleocytoviricota</taxon>
        <taxon>Megaviricetes</taxon>
        <taxon>Imitervirales</taxon>
        <taxon>Schizomimiviridae</taxon>
    </lineage>
</organism>
<keyword evidence="2" id="KW-0489">Methyltransferase</keyword>